<dbReference type="EMBL" id="CP059378">
    <property type="protein sequence ID" value="QLY79177.1"/>
    <property type="molecule type" value="Genomic_DNA"/>
</dbReference>
<evidence type="ECO:0000313" key="2">
    <source>
        <dbReference type="Proteomes" id="UP000512286"/>
    </source>
</evidence>
<gene>
    <name evidence="1" type="ORF">HZF06_19170</name>
</gene>
<dbReference type="RefSeq" id="WP_181601393.1">
    <property type="nucleotide sequence ID" value="NZ_CP059378.1"/>
</dbReference>
<organism evidence="1 2">
    <name type="scientific">Clostridium intestinale</name>
    <dbReference type="NCBI Taxonomy" id="36845"/>
    <lineage>
        <taxon>Bacteria</taxon>
        <taxon>Bacillati</taxon>
        <taxon>Bacillota</taxon>
        <taxon>Clostridia</taxon>
        <taxon>Eubacteriales</taxon>
        <taxon>Clostridiaceae</taxon>
        <taxon>Clostridium</taxon>
    </lineage>
</organism>
<dbReference type="Gene3D" id="2.60.120.260">
    <property type="entry name" value="Galactose-binding domain-like"/>
    <property type="match status" value="1"/>
</dbReference>
<evidence type="ECO:0000313" key="1">
    <source>
        <dbReference type="EMBL" id="QLY79177.1"/>
    </source>
</evidence>
<name>A0A7D6VRE9_9CLOT</name>
<dbReference type="Proteomes" id="UP000512286">
    <property type="component" value="Chromosome"/>
</dbReference>
<protein>
    <submittedName>
        <fullName evidence="1">Uncharacterized protein</fullName>
    </submittedName>
</protein>
<sequence length="1331" mass="144879">MYNVTQTFLDKIKSRTNRVFDSSVTIRDVTFTEDDIINISLSEDVNPADSFMLGSVASNVLEIEIMNVPESLILDGAKVTAKIGVNTGSTFEYVPLGVFWIDEIKKDSYSVKLTCVDNMIKLEKAYFSNLSYPISINSVAQEICSKVGIELATSLPSTQVNKIEGYTYREAISFIASFLGGFARFNRLGKLEIVSYTTTNIRIENQFSFTTNEKPFTIGRISCQVEENILTTGSIGNEIQLENPIMTQTQLNNIYNTLKTLNYMPYDMEYEGNLALMAGDKITIVGPDDVVYSTLLMRQKLSYEGGLNATASAVGKTEQGQEFNSGGSIKTKVDRVVIEQANIKILLAEKATIENLTVVKLKAEQAVIDIGSINTLLAGNITAANIKAGTITAGSGIIANEAIGDAQIANLKVGKLLAGDLSTNKFKIVSDSGNMLISDNTIQIKDSTRVRVQIGKDASNDYNMYVWDSTGNLMFDAAGLKASGIKSKIIRDDMVSDTANISGNKIEKESLVSQINGATTTLKASKIKFDDINQTLDIAFNSLKSTVNETGQTVSSQGTAIGTLQGQISTKIWQTDITTAINNISIGVRNIVRNSTFNFGKKYWDTMAGYWTILPPEADKPESSIAYAQYTGYAQNSPLYNYAPGTPVKADGTEKVTISLDIFSTDINLIPATILTLRLFPTPDSAAYVTVVGNFGRSQVTNYTNGTWARRSFTLTIPSSAAKYLKAGLYQSAGDVNFKIREIKVEMGTKATDWTPAPEDVDTKINDNYSSINQTINGINTTVGSMQTSISGHETRISTAEGSINTFKDQILLKVEKTDIYNIAGLVTKIDDRDASLIYTGTWLRGNDPAHYNTTYSHNATANTSVKLTFEGVGIRWITSKNTFRGYADVKIDGTIVATNVDTYSATTVSNFVAFEKLGLTYGQHTIEIIVKGTKRAEAASAAVLIDCFEVLKEAQTQIDSTVSSLSLLSNQITSKVSTTDFETYKTQTANQISSKVNALDFGSLIEQNPSNVRIAVGQIGGTNLIPNSRGDLGSYSWSGAVDGYYNGITVRDCGGGVIRLLNGTTSEQFSYNGNGIVVKPNTKYTLSGKYWVGANSKGIDIYALGTKAPQTPIAFTYIHYALADRSVTVDSFKSFSYTFTTNSDEYNLTIRVDNEGMIASTVADVYFMLKLEEGENATAWSPHSHELKSSSFEVNDSYARFTGQDGSYTEFAPNTTGLKWHKVLGDTGRDYHYLSYSDTATMTMDNDLIITLPSEFKNKDLSISVGVKDAVAASSLSFFWALGGFGIVENKANGTIRLHARCATTRIDLQGNFIGSNTSNPITINYTVTA</sequence>
<proteinExistence type="predicted"/>
<reference evidence="1 2" key="1">
    <citation type="submission" date="2020-07" db="EMBL/GenBank/DDBJ databases">
        <title>Electron transfer.</title>
        <authorList>
            <person name="Huang L."/>
            <person name="Liu X."/>
            <person name="Zhou S."/>
        </authorList>
    </citation>
    <scope>NUCLEOTIDE SEQUENCE [LARGE SCALE GENOMIC DNA]</scope>
    <source>
        <strain evidence="1 2">Lx1</strain>
    </source>
</reference>
<dbReference type="KEGG" id="cint:HZF06_19170"/>
<accession>A0A7D6VRE9</accession>